<dbReference type="InterPro" id="IPR002347">
    <property type="entry name" value="SDR_fam"/>
</dbReference>
<dbReference type="Gene3D" id="3.40.50.720">
    <property type="entry name" value="NAD(P)-binding Rossmann-like Domain"/>
    <property type="match status" value="1"/>
</dbReference>
<protein>
    <submittedName>
        <fullName evidence="5">Oxidoreductase</fullName>
    </submittedName>
</protein>
<dbReference type="NCBIfam" id="NF006114">
    <property type="entry name" value="PRK08263.1"/>
    <property type="match status" value="1"/>
</dbReference>
<keyword evidence="6" id="KW-1185">Reference proteome</keyword>
<name>A0ABY9YD55_9GAMM</name>
<dbReference type="PANTHER" id="PTHR43976">
    <property type="entry name" value="SHORT CHAIN DEHYDROGENASE"/>
    <property type="match status" value="1"/>
</dbReference>
<evidence type="ECO:0000313" key="6">
    <source>
        <dbReference type="Proteomes" id="UP001305421"/>
    </source>
</evidence>
<evidence type="ECO:0000256" key="2">
    <source>
        <dbReference type="ARBA" id="ARBA00023002"/>
    </source>
</evidence>
<dbReference type="PRINTS" id="PR00081">
    <property type="entry name" value="GDHRDH"/>
</dbReference>
<dbReference type="EMBL" id="CP115543">
    <property type="protein sequence ID" value="WNH48365.1"/>
    <property type="molecule type" value="Genomic_DNA"/>
</dbReference>
<dbReference type="InterPro" id="IPR036291">
    <property type="entry name" value="NAD(P)-bd_dom_sf"/>
</dbReference>
<dbReference type="Proteomes" id="UP001305421">
    <property type="component" value="Chromosome"/>
</dbReference>
<dbReference type="NCBIfam" id="NF004824">
    <property type="entry name" value="PRK06180.1"/>
    <property type="match status" value="1"/>
</dbReference>
<reference evidence="5 6" key="1">
    <citation type="submission" date="2022-12" db="EMBL/GenBank/DDBJ databases">
        <title>Two new species, Stenotrophomonas aracearum and Stenotrophomonas oahuensis, isolated from Anthurium (Araceae family) in Hawaii.</title>
        <authorList>
            <person name="Chunag S.C."/>
            <person name="Dobhal S."/>
            <person name="Alvarez A."/>
            <person name="Arif M."/>
        </authorList>
    </citation>
    <scope>NUCLEOTIDE SEQUENCE [LARGE SCALE GENOMIC DNA]</scope>
    <source>
        <strain evidence="5 6">A5588</strain>
    </source>
</reference>
<dbReference type="PANTHER" id="PTHR43976:SF16">
    <property type="entry name" value="SHORT-CHAIN DEHYDROGENASE_REDUCTASE FAMILY PROTEIN"/>
    <property type="match status" value="1"/>
</dbReference>
<evidence type="ECO:0000256" key="3">
    <source>
        <dbReference type="RuleBase" id="RU000363"/>
    </source>
</evidence>
<dbReference type="CDD" id="cd05374">
    <property type="entry name" value="17beta-HSD-like_SDR_c"/>
    <property type="match status" value="1"/>
</dbReference>
<organism evidence="5 6">
    <name type="scientific">Stenotrophomonas aracearum</name>
    <dbReference type="NCBI Taxonomy" id="3003272"/>
    <lineage>
        <taxon>Bacteria</taxon>
        <taxon>Pseudomonadati</taxon>
        <taxon>Pseudomonadota</taxon>
        <taxon>Gammaproteobacteria</taxon>
        <taxon>Lysobacterales</taxon>
        <taxon>Lysobacteraceae</taxon>
        <taxon>Stenotrophomonas</taxon>
    </lineage>
</organism>
<dbReference type="SMART" id="SM00822">
    <property type="entry name" value="PKS_KR"/>
    <property type="match status" value="1"/>
</dbReference>
<sequence>MTQRWLITGASRGIGRALAEAVLEAGHELVATARDPARLDDLVQRHGSAVRTTALDVTDPGQAVHAVVLAQQAFGGLDVLVNNAGYGDVNSVEDASLAEIRQQIETNLFGTIIMTKAVIPLMREQGSGHIIQFSSVGGRIGAPGRAAYSAAKWGVEGFSESLAREMALIGVQVTVVEPGGFRTDFAGASTTLHEGRREYEAVVGATARAQRAYDGRQPGDPARAAAALLKLAAQERPPLRLALGSDALEIIANADRDRLLEMERWRELSVSTDYPLAK</sequence>
<dbReference type="PRINTS" id="PR00080">
    <property type="entry name" value="SDRFAMILY"/>
</dbReference>
<dbReference type="InterPro" id="IPR057326">
    <property type="entry name" value="KR_dom"/>
</dbReference>
<dbReference type="PROSITE" id="PS00061">
    <property type="entry name" value="ADH_SHORT"/>
    <property type="match status" value="1"/>
</dbReference>
<evidence type="ECO:0000259" key="4">
    <source>
        <dbReference type="SMART" id="SM00822"/>
    </source>
</evidence>
<dbReference type="Pfam" id="PF00106">
    <property type="entry name" value="adh_short"/>
    <property type="match status" value="1"/>
</dbReference>
<keyword evidence="2" id="KW-0560">Oxidoreductase</keyword>
<feature type="domain" description="Ketoreductase" evidence="4">
    <location>
        <begin position="3"/>
        <end position="182"/>
    </location>
</feature>
<gene>
    <name evidence="5" type="ORF">PDM28_17120</name>
</gene>
<dbReference type="InterPro" id="IPR051911">
    <property type="entry name" value="SDR_oxidoreductase"/>
</dbReference>
<dbReference type="RefSeq" id="WP_311182962.1">
    <property type="nucleotide sequence ID" value="NZ_CP115543.1"/>
</dbReference>
<evidence type="ECO:0000313" key="5">
    <source>
        <dbReference type="EMBL" id="WNH48365.1"/>
    </source>
</evidence>
<proteinExistence type="inferred from homology"/>
<dbReference type="SUPFAM" id="SSF51735">
    <property type="entry name" value="NAD(P)-binding Rossmann-fold domains"/>
    <property type="match status" value="1"/>
</dbReference>
<evidence type="ECO:0000256" key="1">
    <source>
        <dbReference type="ARBA" id="ARBA00006484"/>
    </source>
</evidence>
<comment type="similarity">
    <text evidence="1 3">Belongs to the short-chain dehydrogenases/reductases (SDR) family.</text>
</comment>
<accession>A0ABY9YD55</accession>
<dbReference type="InterPro" id="IPR020904">
    <property type="entry name" value="Sc_DH/Rdtase_CS"/>
</dbReference>